<sequence length="553" mass="60194">MNIFNARCCLLTLFFFLFEKKFAKKGVTLSCVFSHASEEREGGTGTFALSNEPIYYAPSGGLAPCALISRGLSGDEEGSGEDGGEDGDEDGGEDSAEDNAEDGDDDGGEDGGLPGGRFPYEEGKKSSLVSDAPSDLLDGDADEHAAEDGGAKRKMSKKEEEAEDNKIDKLVNAEMKKLEAGEEANKDPDAEPEKEDQGSGQGQRAKLRCSNKLNYIQVTANGQREGDLFGENDGESAPAFVEIPHEVEEESGGVPTKHDEAGEAAAAEEPHNRVDRAEKENNAKDLKFVEGERERQRSSPPSNGYSQNSFVELKGVPDKLPPNFTNSLGSSPTHSNLEKPVYKHLPWSILASDSGSNPGSWADVNSSTYNVSPFSFTSIRSGNSLHLLPMNFQIQNSIVKVTDEEYDKLKLKNSVKVYDKNALVDYKYEIFEVKEGEEYNDGNDPYEERNGEEGDAGGEGGSDGEGDADSKSYQNNKSDGRGFFDGTLVTYTIIILAGVIILLLSFVIYYYDIINKVKRRMSAKRKNNKSMAIANDTSAGMYMGDTYMENPHV</sequence>
<feature type="compositionally biased region" description="Polar residues" evidence="1">
    <location>
        <begin position="298"/>
        <end position="310"/>
    </location>
</feature>
<feature type="region of interest" description="Disordered" evidence="1">
    <location>
        <begin position="70"/>
        <end position="211"/>
    </location>
</feature>
<feature type="compositionally biased region" description="Acidic residues" evidence="1">
    <location>
        <begin position="74"/>
        <end position="109"/>
    </location>
</feature>
<dbReference type="EMBL" id="KQ234311">
    <property type="protein sequence ID" value="KMZ79972.1"/>
    <property type="molecule type" value="Genomic_DNA"/>
</dbReference>
<keyword evidence="2" id="KW-0812">Transmembrane</keyword>
<keyword evidence="2" id="KW-0472">Membrane</keyword>
<feature type="transmembrane region" description="Helical" evidence="2">
    <location>
        <begin position="488"/>
        <end position="511"/>
    </location>
</feature>
<feature type="compositionally biased region" description="Basic and acidic residues" evidence="1">
    <location>
        <begin position="268"/>
        <end position="297"/>
    </location>
</feature>
<accession>A0A0J9SDI1</accession>
<dbReference type="Proteomes" id="UP000053562">
    <property type="component" value="Unassembled WGS sequence"/>
</dbReference>
<evidence type="ECO:0000313" key="5">
    <source>
        <dbReference type="Proteomes" id="UP000053562"/>
    </source>
</evidence>
<evidence type="ECO:0000256" key="2">
    <source>
        <dbReference type="SAM" id="Phobius"/>
    </source>
</evidence>
<reference evidence="4 5" key="1">
    <citation type="submission" date="2011-08" db="EMBL/GenBank/DDBJ databases">
        <title>The Genome Sequence of Plasmodium vivax India VII.</title>
        <authorList>
            <consortium name="The Broad Institute Genome Sequencing Platform"/>
            <consortium name="The Broad Institute Genome Sequencing Center for Infectious Disease"/>
            <person name="Neafsey D."/>
            <person name="Carlton J."/>
            <person name="Barnwell J."/>
            <person name="Collins W."/>
            <person name="Escalante A."/>
            <person name="Mullikin J."/>
            <person name="Saul A."/>
            <person name="Guigo R."/>
            <person name="Camara F."/>
            <person name="Young S.K."/>
            <person name="Zeng Q."/>
            <person name="Gargeya S."/>
            <person name="Fitzgerald M."/>
            <person name="Haas B."/>
            <person name="Abouelleil A."/>
            <person name="Alvarado L."/>
            <person name="Arachchi H.M."/>
            <person name="Berlin A."/>
            <person name="Brown A."/>
            <person name="Chapman S.B."/>
            <person name="Chen Z."/>
            <person name="Dunbar C."/>
            <person name="Freedman E."/>
            <person name="Gearin G."/>
            <person name="Gellesch M."/>
            <person name="Goldberg J."/>
            <person name="Griggs A."/>
            <person name="Gujja S."/>
            <person name="Heiman D."/>
            <person name="Howarth C."/>
            <person name="Larson L."/>
            <person name="Lui A."/>
            <person name="MacDonald P.J.P."/>
            <person name="Montmayeur A."/>
            <person name="Murphy C."/>
            <person name="Neiman D."/>
            <person name="Pearson M."/>
            <person name="Priest M."/>
            <person name="Roberts A."/>
            <person name="Saif S."/>
            <person name="Shea T."/>
            <person name="Shenoy N."/>
            <person name="Sisk P."/>
            <person name="Stolte C."/>
            <person name="Sykes S."/>
            <person name="Wortman J."/>
            <person name="Nusbaum C."/>
            <person name="Birren B."/>
        </authorList>
    </citation>
    <scope>NUCLEOTIDE SEQUENCE [LARGE SCALE GENOMIC DNA]</scope>
    <source>
        <strain evidence="4 5">India VII</strain>
    </source>
</reference>
<evidence type="ECO:0000256" key="1">
    <source>
        <dbReference type="SAM" id="MobiDB-lite"/>
    </source>
</evidence>
<feature type="chain" id="PRO_5005322297" evidence="3">
    <location>
        <begin position="24"/>
        <end position="553"/>
    </location>
</feature>
<feature type="region of interest" description="Disordered" evidence="1">
    <location>
        <begin position="223"/>
        <end position="335"/>
    </location>
</feature>
<organism evidence="4 5">
    <name type="scientific">Plasmodium vivax India VII</name>
    <dbReference type="NCBI Taxonomy" id="1077284"/>
    <lineage>
        <taxon>Eukaryota</taxon>
        <taxon>Sar</taxon>
        <taxon>Alveolata</taxon>
        <taxon>Apicomplexa</taxon>
        <taxon>Aconoidasida</taxon>
        <taxon>Haemosporida</taxon>
        <taxon>Plasmodiidae</taxon>
        <taxon>Plasmodium</taxon>
        <taxon>Plasmodium (Plasmodium)</taxon>
    </lineage>
</organism>
<dbReference type="OrthoDB" id="387446at2759"/>
<keyword evidence="2" id="KW-1133">Transmembrane helix</keyword>
<feature type="compositionally biased region" description="Polar residues" evidence="1">
    <location>
        <begin position="323"/>
        <end position="335"/>
    </location>
</feature>
<feature type="compositionally biased region" description="Basic and acidic residues" evidence="1">
    <location>
        <begin position="142"/>
        <end position="197"/>
    </location>
</feature>
<evidence type="ECO:0000256" key="3">
    <source>
        <dbReference type="SAM" id="SignalP"/>
    </source>
</evidence>
<dbReference type="AlphaFoldDB" id="A0A0J9SDI1"/>
<feature type="signal peptide" evidence="3">
    <location>
        <begin position="1"/>
        <end position="23"/>
    </location>
</feature>
<proteinExistence type="predicted"/>
<feature type="region of interest" description="Disordered" evidence="1">
    <location>
        <begin position="438"/>
        <end position="476"/>
    </location>
</feature>
<keyword evidence="3" id="KW-0732">Signal</keyword>
<protein>
    <submittedName>
        <fullName evidence="4">Uncharacterized protein</fullName>
    </submittedName>
</protein>
<name>A0A0J9SDI1_PLAVI</name>
<gene>
    <name evidence="4" type="ORF">PVIIG_04771</name>
</gene>
<evidence type="ECO:0000313" key="4">
    <source>
        <dbReference type="EMBL" id="KMZ79972.1"/>
    </source>
</evidence>